<dbReference type="InterPro" id="IPR033738">
    <property type="entry name" value="AsnB_N"/>
</dbReference>
<evidence type="ECO:0000256" key="5">
    <source>
        <dbReference type="ARBA" id="ARBA00022840"/>
    </source>
</evidence>
<comment type="caution">
    <text evidence="9">The sequence shown here is derived from an EMBL/GenBank/DDBJ whole genome shotgun (WGS) entry which is preliminary data.</text>
</comment>
<dbReference type="PANTHER" id="PTHR43284:SF1">
    <property type="entry name" value="ASPARAGINE SYNTHETASE"/>
    <property type="match status" value="1"/>
</dbReference>
<evidence type="ECO:0000256" key="1">
    <source>
        <dbReference type="ARBA" id="ARBA00005187"/>
    </source>
</evidence>
<dbReference type="GO" id="GO:0005524">
    <property type="term" value="F:ATP binding"/>
    <property type="evidence" value="ECO:0007669"/>
    <property type="project" value="UniProtKB-KW"/>
</dbReference>
<evidence type="ECO:0000256" key="6">
    <source>
        <dbReference type="ARBA" id="ARBA00022962"/>
    </source>
</evidence>
<keyword evidence="10" id="KW-1185">Reference proteome</keyword>
<keyword evidence="4" id="KW-0547">Nucleotide-binding</keyword>
<evidence type="ECO:0000313" key="9">
    <source>
        <dbReference type="EMBL" id="MBW3466366.1"/>
    </source>
</evidence>
<accession>A0A951IUJ8</accession>
<organism evidence="9 10">
    <name type="scientific">Arthrospiribacter ruber</name>
    <dbReference type="NCBI Taxonomy" id="2487934"/>
    <lineage>
        <taxon>Bacteria</taxon>
        <taxon>Pseudomonadati</taxon>
        <taxon>Bacteroidota</taxon>
        <taxon>Cytophagia</taxon>
        <taxon>Cytophagales</taxon>
        <taxon>Cyclobacteriaceae</taxon>
        <taxon>Arthrospiribacter</taxon>
    </lineage>
</organism>
<dbReference type="InterPro" id="IPR017932">
    <property type="entry name" value="GATase_2_dom"/>
</dbReference>
<dbReference type="CDD" id="cd00712">
    <property type="entry name" value="AsnB"/>
    <property type="match status" value="1"/>
</dbReference>
<dbReference type="PROSITE" id="PS51278">
    <property type="entry name" value="GATASE_TYPE_2"/>
    <property type="match status" value="1"/>
</dbReference>
<sequence length="627" mass="71198">MCGIAAIFSVSGNISSGDKEGMDRGILLQNHRGPDATGVFSDDHVVLGHNRLSIIDLSDSSNQPFYRPDFGYRIIFNGEIYNYRELKWELIQKGFEFHSDSDTEVILVAYKAYGNKVCSKLIGMFAFLIYDEKQKSIFVARDRFGEKPIFYTFDGEDKVYLASELSALASIYPRDLTINQNAVVDLIENLYISDFHTIYREVNQFPKAHYLLGKHKFELVQYYKLPSELGENIPFDVLKKHTKDKLYEIIQRELHADVPVASFLSSGIDSSLITAIANDLKPGIQAITMGTSDKNMDETSGAKEFAKKLNINHEVVPVDIDSLSRLGNILKDIQPLADASLIPSFMVTDQIKSRYKVMLSGDGGDELFGSYNRTNLYQSVKFRGIPGGNKVIEKVLGNHSSWVEKQFATRLNDRNRMTLGGWSGYYRRHNLNNSLVSKVFNKSKNIHATWQKFVELEKELGENHSKISFHIDYATKLPGAFLYKIDSAAMHSSVEVRAPFLDHTLVDYLMSVPVDSMMPNRIDKELTKSILEDFTGKVKHGPKKGFSIPYASFMQNEWGELLESMILEGVSSTYFDFNREGIISLIKQHRTSPTPTLARVLFGILVLEIWLRVFHLKVPHDFLTQKI</sequence>
<evidence type="ECO:0000259" key="8">
    <source>
        <dbReference type="PROSITE" id="PS51278"/>
    </source>
</evidence>
<dbReference type="CDD" id="cd01991">
    <property type="entry name" value="Asn_synthase_B_C"/>
    <property type="match status" value="1"/>
</dbReference>
<dbReference type="Pfam" id="PF13522">
    <property type="entry name" value="GATase_6"/>
    <property type="match status" value="1"/>
</dbReference>
<dbReference type="InterPro" id="IPR001962">
    <property type="entry name" value="Asn_synthase"/>
</dbReference>
<dbReference type="InterPro" id="IPR006426">
    <property type="entry name" value="Asn_synth_AEB"/>
</dbReference>
<keyword evidence="6" id="KW-0315">Glutamine amidotransferase</keyword>
<dbReference type="GO" id="GO:0004066">
    <property type="term" value="F:asparagine synthase (glutamine-hydrolyzing) activity"/>
    <property type="evidence" value="ECO:0007669"/>
    <property type="project" value="UniProtKB-EC"/>
</dbReference>
<comment type="similarity">
    <text evidence="2">Belongs to the asparagine synthetase family.</text>
</comment>
<keyword evidence="5" id="KW-0067">ATP-binding</keyword>
<protein>
    <recommendedName>
        <fullName evidence="3">asparagine synthase (glutamine-hydrolyzing)</fullName>
        <ecNumber evidence="3">6.3.5.4</ecNumber>
    </recommendedName>
</protein>
<dbReference type="EMBL" id="RPHB01000001">
    <property type="protein sequence ID" value="MBW3466366.1"/>
    <property type="molecule type" value="Genomic_DNA"/>
</dbReference>
<evidence type="ECO:0000256" key="4">
    <source>
        <dbReference type="ARBA" id="ARBA00022741"/>
    </source>
</evidence>
<dbReference type="GO" id="GO:0006529">
    <property type="term" value="P:asparagine biosynthetic process"/>
    <property type="evidence" value="ECO:0007669"/>
    <property type="project" value="InterPro"/>
</dbReference>
<evidence type="ECO:0000256" key="3">
    <source>
        <dbReference type="ARBA" id="ARBA00012737"/>
    </source>
</evidence>
<dbReference type="Proteomes" id="UP000727490">
    <property type="component" value="Unassembled WGS sequence"/>
</dbReference>
<reference evidence="9 10" key="1">
    <citation type="journal article" date="2020" name="Syst. Appl. Microbiol.">
        <title>Arthrospiribacter ruber gen. nov., sp. nov., a novel bacterium isolated from Arthrospira cultures.</title>
        <authorList>
            <person name="Waleron M."/>
            <person name="Misztak A."/>
            <person name="Waleron M.M."/>
            <person name="Furmaniak M."/>
            <person name="Mrozik A."/>
            <person name="Waleron K."/>
        </authorList>
    </citation>
    <scope>NUCLEOTIDE SEQUENCE [LARGE SCALE GENOMIC DNA]</scope>
    <source>
        <strain evidence="9 10">DPMB0001</strain>
    </source>
</reference>
<evidence type="ECO:0000256" key="2">
    <source>
        <dbReference type="ARBA" id="ARBA00005752"/>
    </source>
</evidence>
<keyword evidence="9" id="KW-0436">Ligase</keyword>
<comment type="catalytic activity">
    <reaction evidence="7">
        <text>L-aspartate + L-glutamine + ATP + H2O = L-asparagine + L-glutamate + AMP + diphosphate + H(+)</text>
        <dbReference type="Rhea" id="RHEA:12228"/>
        <dbReference type="ChEBI" id="CHEBI:15377"/>
        <dbReference type="ChEBI" id="CHEBI:15378"/>
        <dbReference type="ChEBI" id="CHEBI:29985"/>
        <dbReference type="ChEBI" id="CHEBI:29991"/>
        <dbReference type="ChEBI" id="CHEBI:30616"/>
        <dbReference type="ChEBI" id="CHEBI:33019"/>
        <dbReference type="ChEBI" id="CHEBI:58048"/>
        <dbReference type="ChEBI" id="CHEBI:58359"/>
        <dbReference type="ChEBI" id="CHEBI:456215"/>
        <dbReference type="EC" id="6.3.5.4"/>
    </reaction>
</comment>
<comment type="pathway">
    <text evidence="1">Amino-acid biosynthesis; L-asparagine biosynthesis; L-asparagine from L-aspartate (L-Gln route): step 1/1.</text>
</comment>
<evidence type="ECO:0000256" key="7">
    <source>
        <dbReference type="ARBA" id="ARBA00048741"/>
    </source>
</evidence>
<feature type="domain" description="Glutamine amidotransferase type-2" evidence="8">
    <location>
        <begin position="2"/>
        <end position="189"/>
    </location>
</feature>
<dbReference type="EC" id="6.3.5.4" evidence="3"/>
<proteinExistence type="inferred from homology"/>
<dbReference type="InterPro" id="IPR051786">
    <property type="entry name" value="ASN_synthetase/amidase"/>
</dbReference>
<dbReference type="Pfam" id="PF00733">
    <property type="entry name" value="Asn_synthase"/>
    <property type="match status" value="1"/>
</dbReference>
<name>A0A951IUJ8_9BACT</name>
<dbReference type="AlphaFoldDB" id="A0A951IUJ8"/>
<dbReference type="PANTHER" id="PTHR43284">
    <property type="entry name" value="ASPARAGINE SYNTHETASE (GLUTAMINE-HYDROLYZING)"/>
    <property type="match status" value="1"/>
</dbReference>
<evidence type="ECO:0000313" key="10">
    <source>
        <dbReference type="Proteomes" id="UP000727490"/>
    </source>
</evidence>
<dbReference type="PIRSF" id="PIRSF001589">
    <property type="entry name" value="Asn_synthetase_glu-h"/>
    <property type="match status" value="1"/>
</dbReference>
<dbReference type="NCBIfam" id="TIGR01536">
    <property type="entry name" value="asn_synth_AEB"/>
    <property type="match status" value="1"/>
</dbReference>
<gene>
    <name evidence="9" type="primary">asnB</name>
    <name evidence="9" type="ORF">EGN73_00875</name>
</gene>
<dbReference type="RefSeq" id="WP_219286164.1">
    <property type="nucleotide sequence ID" value="NZ_RPHB01000001.1"/>
</dbReference>